<keyword evidence="3" id="KW-1185">Reference proteome</keyword>
<evidence type="ECO:0000259" key="1">
    <source>
        <dbReference type="Pfam" id="PF13116"/>
    </source>
</evidence>
<evidence type="ECO:0000313" key="2">
    <source>
        <dbReference type="EMBL" id="MBB2495486.1"/>
    </source>
</evidence>
<evidence type="ECO:0000313" key="3">
    <source>
        <dbReference type="Proteomes" id="UP000542720"/>
    </source>
</evidence>
<dbReference type="Proteomes" id="UP000542720">
    <property type="component" value="Unassembled WGS sequence"/>
</dbReference>
<comment type="caution">
    <text evidence="2">The sequence shown here is derived from an EMBL/GenBank/DDBJ whole genome shotgun (WGS) entry which is preliminary data.</text>
</comment>
<proteinExistence type="predicted"/>
<accession>A0A7W4LLQ3</accession>
<dbReference type="InterPro" id="IPR011836">
    <property type="entry name" value="YhdP"/>
</dbReference>
<dbReference type="InterPro" id="IPR025263">
    <property type="entry name" value="YhdP_central"/>
</dbReference>
<organism evidence="2 3">
    <name type="scientific">Aquipseudomonas ullengensis</name>
    <dbReference type="NCBI Taxonomy" id="2759166"/>
    <lineage>
        <taxon>Bacteria</taxon>
        <taxon>Pseudomonadati</taxon>
        <taxon>Pseudomonadota</taxon>
        <taxon>Gammaproteobacteria</taxon>
        <taxon>Pseudomonadales</taxon>
        <taxon>Pseudomonadaceae</taxon>
        <taxon>Aquipseudomonas</taxon>
    </lineage>
</organism>
<dbReference type="EMBL" id="JACJUD010000003">
    <property type="protein sequence ID" value="MBB2495486.1"/>
    <property type="molecule type" value="Genomic_DNA"/>
</dbReference>
<reference evidence="2 3" key="1">
    <citation type="submission" date="2020-08" db="EMBL/GenBank/DDBJ databases">
        <authorList>
            <person name="Kim C.M."/>
        </authorList>
    </citation>
    <scope>NUCLEOTIDE SEQUENCE [LARGE SCALE GENOMIC DNA]</scope>
    <source>
        <strain evidence="2 3">UL070</strain>
    </source>
</reference>
<dbReference type="PANTHER" id="PTHR38690:SF1">
    <property type="entry name" value="PROTEASE"/>
    <property type="match status" value="1"/>
</dbReference>
<name>A0A7W4LLQ3_9GAMM</name>
<dbReference type="NCBIfam" id="TIGR02099">
    <property type="entry name" value="YhdP family protein"/>
    <property type="match status" value="1"/>
</dbReference>
<feature type="domain" description="YhdP central" evidence="1">
    <location>
        <begin position="10"/>
        <end position="1270"/>
    </location>
</feature>
<dbReference type="PANTHER" id="PTHR38690">
    <property type="entry name" value="PROTEASE-RELATED"/>
    <property type="match status" value="1"/>
</dbReference>
<protein>
    <submittedName>
        <fullName evidence="2">TIGR02099 family protein</fullName>
    </submittedName>
</protein>
<dbReference type="AlphaFoldDB" id="A0A7W4LLQ3"/>
<dbReference type="RefSeq" id="WP_183089031.1">
    <property type="nucleotide sequence ID" value="NZ_JACJUD010000003.1"/>
</dbReference>
<gene>
    <name evidence="2" type="ORF">H3H51_10695</name>
</gene>
<dbReference type="Pfam" id="PF13116">
    <property type="entry name" value="YhdP"/>
    <property type="match status" value="1"/>
</dbReference>
<sequence length="1280" mass="139098">MNRIAGLFVTLLRVTLGLCALLLVLAALYVSLGRQLFPLVAEYRDEVESKARAALGMPLSIGSLEGGWSGLAPLLTVHDLTLGEGSSAVRLDQVRLVPDVLGSLLKRQLRIANLQVEGLQLSLQQDAAGHWAVEGIPTREPQKPLDVQQLLKQLRVVEELSLLDSQLTLEPFEHKPLSLTYASFTLRSSVNRLRLDGHLLLPDGQPLSLQLKSRLDRQDWRASQAELYLSLPHSDWAAWLPASLTREWTLKHAAIGGEVWLEWDKGQAQRAYARVHAPQLQAAYAERKPVQIDDLGLNAYFERREGGFQVLIDSLAMSLGSTRWGELHAALQYRAAQGADEEQWQLAVDRLDLAPLLPLVQGLAPLPEPAAEALAGLKPQGSLRNLQLTYLPQRSDAKRLQFSSNLDRAGISAWHGIPAVENATGSATGDLGGGELLANSENFGLHLDTLFPKVWRYRQAAARVLWQRDDEGLTLRSPYLQVVGEEGRIAGDFLIRLKKDPAQEDYMDLRVGIRDGDAKYAGKYLPTLSPALSPKLTEWLQAAIRGGKVDEGWFEYQGSLQKGADAAARSISMFFRVHDAELAFQPGWPALRAARGEVLIEDSGVQVRVPEGRLLDSRVENVSVDIPHVDNGQVARLLLDGQVQSSLGDALKILQEAPIGTAATFAGWQGEGPLTAKLKLDIPLAQGQKPKVLVDFATEGARLQISTPKLELSQLKGAFRFDSSNGLSAPDIRAQVFGRAVQGKAIAGGPRGTLQTRIEANGRVPVKALSDWLGVTRPLPLSGEVPYRLGITLATADSQLRVDSDLKGLAIDLPAPFGKAAADTSTATWRMTLQGNERRYWLDYAGLASLAFAAPPGQVMQGRGLLRLGGAQAILSNEQGLHISGRLAELDWNAWQDTGKRYAATQGSREALQFFRGANLQIDRFKGFGTQLEQLGVRLARSAQGWSLDLDSAPAKGNVLLPDAAGAPIVANLERLTFPPADPPSAATAEAVVEKPDPLASVDPRQIPALDLHIERVLQGDQLLGAWSLKARPTPQGVRFSELSMGLKGMQVNGDVGWEGAPGATRSWYKGRLEGENLADVLLAWNFAPTATSERFRLDADGNWPGSPAWISLKRFSGSLDASLRKGQFVEVQGSASALRVFGLLNFNSIGRRLRLDFSDLLGKGLSYDRMKGLLVATDGVFVTREPIKMEGPSTGLELNGTLDMARDQIDAKLLVTLPVTNNLPLAALIVGAPAIGGALFVVDKLLGDRVARFASVQYSVKGDWKDPKISFEKPFEKPH</sequence>